<dbReference type="InterPro" id="IPR007221">
    <property type="entry name" value="MreC"/>
</dbReference>
<feature type="compositionally biased region" description="Low complexity" evidence="6">
    <location>
        <begin position="296"/>
        <end position="306"/>
    </location>
</feature>
<dbReference type="PANTHER" id="PTHR34138">
    <property type="entry name" value="CELL SHAPE-DETERMINING PROTEIN MREC"/>
    <property type="match status" value="1"/>
</dbReference>
<protein>
    <recommendedName>
        <fullName evidence="2">Cell shape-determining protein MreC</fullName>
    </recommendedName>
    <alternativeName>
        <fullName evidence="4">Cell shape protein MreC</fullName>
    </alternativeName>
</protein>
<keyword evidence="7" id="KW-0472">Membrane</keyword>
<evidence type="ECO:0000313" key="10">
    <source>
        <dbReference type="Proteomes" id="UP000272908"/>
    </source>
</evidence>
<dbReference type="NCBIfam" id="NF010533">
    <property type="entry name" value="PRK13922.9-5"/>
    <property type="match status" value="1"/>
</dbReference>
<gene>
    <name evidence="9" type="primary">mreC</name>
    <name evidence="9" type="ORF">ROE7235_01210</name>
</gene>
<proteinExistence type="inferred from homology"/>
<dbReference type="Gene3D" id="2.40.10.340">
    <property type="entry name" value="Rod shape-determining protein MreC, domain 1"/>
    <property type="match status" value="1"/>
</dbReference>
<dbReference type="Gene3D" id="2.40.10.350">
    <property type="entry name" value="Rod shape-determining protein MreC, domain 2"/>
    <property type="match status" value="1"/>
</dbReference>
<accession>A0A3B0MRC9</accession>
<evidence type="ECO:0000256" key="1">
    <source>
        <dbReference type="ARBA" id="ARBA00009369"/>
    </source>
</evidence>
<name>A0A3B0MRC9_9RHOB</name>
<keyword evidence="7" id="KW-1133">Transmembrane helix</keyword>
<dbReference type="InterPro" id="IPR042177">
    <property type="entry name" value="Cell/Rod_1"/>
</dbReference>
<reference evidence="10" key="1">
    <citation type="submission" date="2018-08" db="EMBL/GenBank/DDBJ databases">
        <authorList>
            <person name="Rodrigo-Torres L."/>
            <person name="Arahal R. D."/>
            <person name="Lucena T."/>
        </authorList>
    </citation>
    <scope>NUCLEOTIDE SEQUENCE [LARGE SCALE GENOMIC DNA]</scope>
    <source>
        <strain evidence="10">CECT 7235</strain>
    </source>
</reference>
<feature type="transmembrane region" description="Helical" evidence="7">
    <location>
        <begin position="20"/>
        <end position="38"/>
    </location>
</feature>
<keyword evidence="10" id="KW-1185">Reference proteome</keyword>
<evidence type="ECO:0000256" key="4">
    <source>
        <dbReference type="ARBA" id="ARBA00032089"/>
    </source>
</evidence>
<feature type="coiled-coil region" evidence="5">
    <location>
        <begin position="78"/>
        <end position="115"/>
    </location>
</feature>
<comment type="similarity">
    <text evidence="1">Belongs to the MreC family.</text>
</comment>
<evidence type="ECO:0000256" key="3">
    <source>
        <dbReference type="ARBA" id="ARBA00022960"/>
    </source>
</evidence>
<dbReference type="InterPro" id="IPR055342">
    <property type="entry name" value="MreC_beta-barrel_core"/>
</dbReference>
<organism evidence="9 10">
    <name type="scientific">Roseinatronobacter ekhonensis</name>
    <dbReference type="NCBI Taxonomy" id="254356"/>
    <lineage>
        <taxon>Bacteria</taxon>
        <taxon>Pseudomonadati</taxon>
        <taxon>Pseudomonadota</taxon>
        <taxon>Alphaproteobacteria</taxon>
        <taxon>Rhodobacterales</taxon>
        <taxon>Paracoccaceae</taxon>
        <taxon>Roseinatronobacter</taxon>
    </lineage>
</organism>
<keyword evidence="5" id="KW-0175">Coiled coil</keyword>
<keyword evidence="3" id="KW-0133">Cell shape</keyword>
<dbReference type="GO" id="GO:0008360">
    <property type="term" value="P:regulation of cell shape"/>
    <property type="evidence" value="ECO:0007669"/>
    <property type="project" value="UniProtKB-KW"/>
</dbReference>
<dbReference type="Pfam" id="PF04085">
    <property type="entry name" value="MreC"/>
    <property type="match status" value="1"/>
</dbReference>
<evidence type="ECO:0000313" key="9">
    <source>
        <dbReference type="EMBL" id="SUZ31464.1"/>
    </source>
</evidence>
<dbReference type="AlphaFoldDB" id="A0A3B0MRC9"/>
<feature type="region of interest" description="Disordered" evidence="6">
    <location>
        <begin position="280"/>
        <end position="354"/>
    </location>
</feature>
<feature type="domain" description="Rod shape-determining protein MreC beta-barrel core" evidence="8">
    <location>
        <begin position="131"/>
        <end position="270"/>
    </location>
</feature>
<evidence type="ECO:0000256" key="5">
    <source>
        <dbReference type="SAM" id="Coils"/>
    </source>
</evidence>
<dbReference type="EMBL" id="UIHC01000008">
    <property type="protein sequence ID" value="SUZ31464.1"/>
    <property type="molecule type" value="Genomic_DNA"/>
</dbReference>
<dbReference type="InterPro" id="IPR042175">
    <property type="entry name" value="Cell/Rod_MreC_2"/>
</dbReference>
<dbReference type="PANTHER" id="PTHR34138:SF1">
    <property type="entry name" value="CELL SHAPE-DETERMINING PROTEIN MREC"/>
    <property type="match status" value="1"/>
</dbReference>
<evidence type="ECO:0000256" key="2">
    <source>
        <dbReference type="ARBA" id="ARBA00013855"/>
    </source>
</evidence>
<keyword evidence="7" id="KW-0812">Transmembrane</keyword>
<evidence type="ECO:0000259" key="8">
    <source>
        <dbReference type="Pfam" id="PF04085"/>
    </source>
</evidence>
<dbReference type="Proteomes" id="UP000272908">
    <property type="component" value="Unassembled WGS sequence"/>
</dbReference>
<dbReference type="GO" id="GO:0005886">
    <property type="term" value="C:plasma membrane"/>
    <property type="evidence" value="ECO:0007669"/>
    <property type="project" value="TreeGrafter"/>
</dbReference>
<evidence type="ECO:0000256" key="7">
    <source>
        <dbReference type="SAM" id="Phobius"/>
    </source>
</evidence>
<sequence>MALASERQTDTDYVRPLRRIVVGVLAVVLLLVFLVWRIDSPRVERFRMAVIDRVVPSFDWALAPVTQVTALADDFRSYARIMEQNQQLRRELQQMRAWREAALQLEQRNAELLDLNQVRLDPQLTHVTGVVMADSGSPFRNSVLLNVGARDGVVDGWAVMDGLGLAGRISGVGNRTARVVLLTDSASRVPVVVQPSGQRAMLSGDNSAFPLLDFVEDPDDLRPGDRVVSSDDGGVFPAGLLVGEVVMSRDRRLRVRLAADYGRLEFLRVLRSRPMEQITSTGDLVLPQPEGPDPAPEAAADRASGSETESGPDTLPDQTADGPAPRAIPAMPGIVAPNTAPPLAPVPDAALTDG</sequence>
<evidence type="ECO:0000256" key="6">
    <source>
        <dbReference type="SAM" id="MobiDB-lite"/>
    </source>
</evidence>